<organism evidence="3">
    <name type="scientific">mine drainage metagenome</name>
    <dbReference type="NCBI Taxonomy" id="410659"/>
    <lineage>
        <taxon>unclassified sequences</taxon>
        <taxon>metagenomes</taxon>
        <taxon>ecological metagenomes</taxon>
    </lineage>
</organism>
<sequence>WRASRLGDEIELAYGKALKAEDREAGDVPVYGSSGVVGLHSSSLVDGPGIIVGRKGNVGSVHWCNVPFFPIDTVFYIKSALPL</sequence>
<dbReference type="SUPFAM" id="SSF116734">
    <property type="entry name" value="DNA methylase specificity domain"/>
    <property type="match status" value="1"/>
</dbReference>
<accession>T1CID1</accession>
<evidence type="ECO:0000256" key="2">
    <source>
        <dbReference type="ARBA" id="ARBA00023125"/>
    </source>
</evidence>
<feature type="non-terminal residue" evidence="3">
    <location>
        <position position="83"/>
    </location>
</feature>
<dbReference type="GO" id="GO:0009307">
    <property type="term" value="P:DNA restriction-modification system"/>
    <property type="evidence" value="ECO:0007669"/>
    <property type="project" value="UniProtKB-KW"/>
</dbReference>
<feature type="non-terminal residue" evidence="3">
    <location>
        <position position="1"/>
    </location>
</feature>
<protein>
    <submittedName>
        <fullName evidence="3">Restriction modification system, type I</fullName>
    </submittedName>
</protein>
<dbReference type="EMBL" id="AUZZ01000638">
    <property type="protein sequence ID" value="EQD67210.1"/>
    <property type="molecule type" value="Genomic_DNA"/>
</dbReference>
<evidence type="ECO:0000313" key="3">
    <source>
        <dbReference type="EMBL" id="EQD67210.1"/>
    </source>
</evidence>
<reference evidence="3" key="1">
    <citation type="submission" date="2013-08" db="EMBL/GenBank/DDBJ databases">
        <authorList>
            <person name="Mendez C."/>
            <person name="Richter M."/>
            <person name="Ferrer M."/>
            <person name="Sanchez J."/>
        </authorList>
    </citation>
    <scope>NUCLEOTIDE SEQUENCE</scope>
</reference>
<proteinExistence type="predicted"/>
<keyword evidence="2" id="KW-0238">DNA-binding</keyword>
<dbReference type="Gene3D" id="3.90.220.20">
    <property type="entry name" value="DNA methylase specificity domains"/>
    <property type="match status" value="1"/>
</dbReference>
<reference evidence="3" key="2">
    <citation type="journal article" date="2014" name="ISME J.">
        <title>Microbial stratification in low pH oxic and suboxic macroscopic growths along an acid mine drainage.</title>
        <authorList>
            <person name="Mendez-Garcia C."/>
            <person name="Mesa V."/>
            <person name="Sprenger R.R."/>
            <person name="Richter M."/>
            <person name="Diez M.S."/>
            <person name="Solano J."/>
            <person name="Bargiela R."/>
            <person name="Golyshina O.V."/>
            <person name="Manteca A."/>
            <person name="Ramos J.L."/>
            <person name="Gallego J.R."/>
            <person name="Llorente I."/>
            <person name="Martins Dos Santos V.A."/>
            <person name="Jensen O.N."/>
            <person name="Pelaez A.I."/>
            <person name="Sanchez J."/>
            <person name="Ferrer M."/>
        </authorList>
    </citation>
    <scope>NUCLEOTIDE SEQUENCE</scope>
</reference>
<comment type="caution">
    <text evidence="3">The sequence shown here is derived from an EMBL/GenBank/DDBJ whole genome shotgun (WGS) entry which is preliminary data.</text>
</comment>
<dbReference type="GO" id="GO:0003677">
    <property type="term" value="F:DNA binding"/>
    <property type="evidence" value="ECO:0007669"/>
    <property type="project" value="UniProtKB-KW"/>
</dbReference>
<name>T1CID1_9ZZZZ</name>
<dbReference type="InterPro" id="IPR044946">
    <property type="entry name" value="Restrct_endonuc_typeI_TRD_sf"/>
</dbReference>
<gene>
    <name evidence="3" type="ORF">B2A_00841</name>
</gene>
<dbReference type="AlphaFoldDB" id="T1CID1"/>
<keyword evidence="1" id="KW-0680">Restriction system</keyword>
<evidence type="ECO:0000256" key="1">
    <source>
        <dbReference type="ARBA" id="ARBA00022747"/>
    </source>
</evidence>